<dbReference type="InterPro" id="IPR000994">
    <property type="entry name" value="Pept_M24"/>
</dbReference>
<keyword evidence="2 6" id="KW-0031">Aminopeptidase</keyword>
<evidence type="ECO:0000256" key="4">
    <source>
        <dbReference type="ARBA" id="ARBA00022723"/>
    </source>
</evidence>
<feature type="binding site" evidence="6">
    <location>
        <position position="86"/>
    </location>
    <ligand>
        <name>substrate</name>
    </ligand>
</feature>
<dbReference type="EMBL" id="MHQN01000031">
    <property type="protein sequence ID" value="OHA02802.1"/>
    <property type="molecule type" value="Genomic_DNA"/>
</dbReference>
<accession>A0A1G2KW09</accession>
<feature type="domain" description="Peptidase M24" evidence="8">
    <location>
        <begin position="16"/>
        <end position="249"/>
    </location>
</feature>
<proteinExistence type="inferred from homology"/>
<dbReference type="PANTHER" id="PTHR43330:SF27">
    <property type="entry name" value="METHIONINE AMINOPEPTIDASE"/>
    <property type="match status" value="1"/>
</dbReference>
<evidence type="ECO:0000256" key="1">
    <source>
        <dbReference type="ARBA" id="ARBA00002521"/>
    </source>
</evidence>
<keyword evidence="4 6" id="KW-0479">Metal-binding</keyword>
<keyword evidence="5 6" id="KW-0378">Hydrolase</keyword>
<dbReference type="Pfam" id="PF00557">
    <property type="entry name" value="Peptidase_M24"/>
    <property type="match status" value="1"/>
</dbReference>
<dbReference type="InterPro" id="IPR002467">
    <property type="entry name" value="Pept_M24A_MAP1"/>
</dbReference>
<feature type="binding site" evidence="6">
    <location>
        <position position="115"/>
    </location>
    <ligand>
        <name>a divalent metal cation</name>
        <dbReference type="ChEBI" id="CHEBI:60240"/>
        <label>1</label>
    </ligand>
</feature>
<dbReference type="PRINTS" id="PR00599">
    <property type="entry name" value="MAPEPTIDASE"/>
</dbReference>
<name>A0A1G2KW09_9BACT</name>
<reference evidence="9 10" key="1">
    <citation type="journal article" date="2016" name="Nat. Commun.">
        <title>Thousands of microbial genomes shed light on interconnected biogeochemical processes in an aquifer system.</title>
        <authorList>
            <person name="Anantharaman K."/>
            <person name="Brown C.T."/>
            <person name="Hug L.A."/>
            <person name="Sharon I."/>
            <person name="Castelle C.J."/>
            <person name="Probst A.J."/>
            <person name="Thomas B.C."/>
            <person name="Singh A."/>
            <person name="Wilkins M.J."/>
            <person name="Karaoz U."/>
            <person name="Brodie E.L."/>
            <person name="Williams K.H."/>
            <person name="Hubbard S.S."/>
            <person name="Banfield J.F."/>
        </authorList>
    </citation>
    <scope>NUCLEOTIDE SEQUENCE [LARGE SCALE GENOMIC DNA]</scope>
</reference>
<dbReference type="InterPro" id="IPR036005">
    <property type="entry name" value="Creatinase/aminopeptidase-like"/>
</dbReference>
<feature type="binding site" evidence="6">
    <location>
        <position position="178"/>
    </location>
    <ligand>
        <name>a divalent metal cation</name>
        <dbReference type="ChEBI" id="CHEBI:60240"/>
        <label>2</label>
        <note>catalytic</note>
    </ligand>
</feature>
<comment type="function">
    <text evidence="1 6">Removes the N-terminal methionine from nascent proteins. The N-terminal methionine is often cleaved when the second residue in the primary sequence is small and uncharged (Met-Ala-, Cys, Gly, Pro, Ser, Thr, or Val). Requires deformylation of the N(alpha)-formylated initiator methionine before it can be hydrolyzed.</text>
</comment>
<dbReference type="NCBIfam" id="TIGR00500">
    <property type="entry name" value="met_pdase_I"/>
    <property type="match status" value="1"/>
</dbReference>
<feature type="binding site" evidence="6">
    <location>
        <position position="211"/>
    </location>
    <ligand>
        <name>a divalent metal cation</name>
        <dbReference type="ChEBI" id="CHEBI:60240"/>
        <label>2</label>
        <note>catalytic</note>
    </ligand>
</feature>
<organism evidence="9 10">
    <name type="scientific">Candidatus Sungbacteria bacterium RIFCSPHIGHO2_02_FULL_53_17</name>
    <dbReference type="NCBI Taxonomy" id="1802275"/>
    <lineage>
        <taxon>Bacteria</taxon>
        <taxon>Candidatus Sungiibacteriota</taxon>
    </lineage>
</organism>
<dbReference type="EC" id="3.4.11.18" evidence="6 7"/>
<protein>
    <recommendedName>
        <fullName evidence="6 7">Methionine aminopeptidase</fullName>
        <shortName evidence="6">MAP</shortName>
        <shortName evidence="6">MetAP</shortName>
        <ecNumber evidence="6 7">3.4.11.18</ecNumber>
    </recommendedName>
    <alternativeName>
        <fullName evidence="6">Peptidase M</fullName>
    </alternativeName>
</protein>
<evidence type="ECO:0000256" key="2">
    <source>
        <dbReference type="ARBA" id="ARBA00022438"/>
    </source>
</evidence>
<evidence type="ECO:0000256" key="3">
    <source>
        <dbReference type="ARBA" id="ARBA00022670"/>
    </source>
</evidence>
<comment type="similarity">
    <text evidence="6">Belongs to the peptidase M24A family. Methionine aminopeptidase type 1 subfamily.</text>
</comment>
<keyword evidence="3 6" id="KW-0645">Protease</keyword>
<comment type="cofactor">
    <cofactor evidence="6">
        <name>Co(2+)</name>
        <dbReference type="ChEBI" id="CHEBI:48828"/>
    </cofactor>
    <cofactor evidence="6">
        <name>Zn(2+)</name>
        <dbReference type="ChEBI" id="CHEBI:29105"/>
    </cofactor>
    <cofactor evidence="6">
        <name>Mn(2+)</name>
        <dbReference type="ChEBI" id="CHEBI:29035"/>
    </cofactor>
    <cofactor evidence="6">
        <name>Fe(2+)</name>
        <dbReference type="ChEBI" id="CHEBI:29033"/>
    </cofactor>
    <text evidence="6">Binds 2 divalent metal cations per subunit. Has a high-affinity and a low affinity metal-binding site. The true nature of the physiological cofactor is under debate. The enzyme is active with cobalt, zinc, manganese or divalent iron ions. Most likely, methionine aminopeptidases function as mononuclear Fe(2+)-metalloproteases under physiological conditions, and the catalytically relevant metal-binding site has been assigned to the histidine-containing high-affinity site.</text>
</comment>
<evidence type="ECO:0000313" key="9">
    <source>
        <dbReference type="EMBL" id="OHA02802.1"/>
    </source>
</evidence>
<evidence type="ECO:0000259" key="8">
    <source>
        <dbReference type="Pfam" id="PF00557"/>
    </source>
</evidence>
<dbReference type="AlphaFoldDB" id="A0A1G2KW09"/>
<feature type="binding site" evidence="6">
    <location>
        <position position="242"/>
    </location>
    <ligand>
        <name>a divalent metal cation</name>
        <dbReference type="ChEBI" id="CHEBI:60240"/>
        <label>1</label>
    </ligand>
</feature>
<feature type="binding site" evidence="6">
    <location>
        <position position="104"/>
    </location>
    <ligand>
        <name>a divalent metal cation</name>
        <dbReference type="ChEBI" id="CHEBI:60240"/>
        <label>1</label>
    </ligand>
</feature>
<dbReference type="Proteomes" id="UP000177177">
    <property type="component" value="Unassembled WGS sequence"/>
</dbReference>
<dbReference type="GO" id="GO:0005829">
    <property type="term" value="C:cytosol"/>
    <property type="evidence" value="ECO:0007669"/>
    <property type="project" value="TreeGrafter"/>
</dbReference>
<dbReference type="GO" id="GO:0046872">
    <property type="term" value="F:metal ion binding"/>
    <property type="evidence" value="ECO:0007669"/>
    <property type="project" value="UniProtKB-UniRule"/>
</dbReference>
<evidence type="ECO:0000256" key="7">
    <source>
        <dbReference type="RuleBase" id="RU003653"/>
    </source>
</evidence>
<evidence type="ECO:0000256" key="5">
    <source>
        <dbReference type="ARBA" id="ARBA00022801"/>
    </source>
</evidence>
<dbReference type="GO" id="GO:0070006">
    <property type="term" value="F:metalloaminopeptidase activity"/>
    <property type="evidence" value="ECO:0007669"/>
    <property type="project" value="UniProtKB-UniRule"/>
</dbReference>
<dbReference type="PANTHER" id="PTHR43330">
    <property type="entry name" value="METHIONINE AMINOPEPTIDASE"/>
    <property type="match status" value="1"/>
</dbReference>
<dbReference type="SUPFAM" id="SSF55920">
    <property type="entry name" value="Creatinase/aminopeptidase"/>
    <property type="match status" value="1"/>
</dbReference>
<evidence type="ECO:0000313" key="10">
    <source>
        <dbReference type="Proteomes" id="UP000177177"/>
    </source>
</evidence>
<gene>
    <name evidence="6" type="primary">map</name>
    <name evidence="9" type="ORF">A3C92_00915</name>
</gene>
<comment type="subunit">
    <text evidence="6">Monomer.</text>
</comment>
<dbReference type="HAMAP" id="MF_01974">
    <property type="entry name" value="MetAP_1"/>
    <property type="match status" value="1"/>
</dbReference>
<feature type="binding site" evidence="6">
    <location>
        <position position="185"/>
    </location>
    <ligand>
        <name>substrate</name>
    </ligand>
</feature>
<dbReference type="Gene3D" id="3.90.230.10">
    <property type="entry name" value="Creatinase/methionine aminopeptidase superfamily"/>
    <property type="match status" value="1"/>
</dbReference>
<comment type="caution">
    <text evidence="9">The sequence shown here is derived from an EMBL/GenBank/DDBJ whole genome shotgun (WGS) entry which is preliminary data.</text>
</comment>
<comment type="catalytic activity">
    <reaction evidence="6 7">
        <text>Release of N-terminal amino acids, preferentially methionine, from peptides and arylamides.</text>
        <dbReference type="EC" id="3.4.11.18"/>
    </reaction>
</comment>
<dbReference type="GO" id="GO:0006508">
    <property type="term" value="P:proteolysis"/>
    <property type="evidence" value="ECO:0007669"/>
    <property type="project" value="UniProtKB-KW"/>
</dbReference>
<dbReference type="InterPro" id="IPR001714">
    <property type="entry name" value="Pept_M24_MAP"/>
</dbReference>
<evidence type="ECO:0000256" key="6">
    <source>
        <dbReference type="HAMAP-Rule" id="MF_01974"/>
    </source>
</evidence>
<feature type="binding site" evidence="6">
    <location>
        <position position="115"/>
    </location>
    <ligand>
        <name>a divalent metal cation</name>
        <dbReference type="ChEBI" id="CHEBI:60240"/>
        <label>2</label>
        <note>catalytic</note>
    </ligand>
</feature>
<feature type="binding site" evidence="6">
    <location>
        <position position="242"/>
    </location>
    <ligand>
        <name>a divalent metal cation</name>
        <dbReference type="ChEBI" id="CHEBI:60240"/>
        <label>2</label>
        <note>catalytic</note>
    </ligand>
</feature>
<dbReference type="GO" id="GO:0004239">
    <property type="term" value="F:initiator methionyl aminopeptidase activity"/>
    <property type="evidence" value="ECO:0007669"/>
    <property type="project" value="UniProtKB-UniRule"/>
</dbReference>
<dbReference type="CDD" id="cd01086">
    <property type="entry name" value="MetAP1"/>
    <property type="match status" value="1"/>
</dbReference>
<sequence length="257" mass="27349">MASRVTIKSPAEIILLRTGGKKLSAILRRVASEARPGVTTRDLDILAERLIREQGGIPVFKGYAVKETAIPFPASICTSINDEVVHGIPRADRVLKDGDIIGIDIGMRWEGMVTDTAKTVGVGKIADDADRLMRVTQEALTIGIVVVRPSGTVGDIGHAVGGYLKKNGFGVIRDLAGHGVGRELHEPPLIPNEGNQGAGIVLKEGMVIAIEPMATLGGWRITLDDDEWTFRTADGSLAAHFEHTVAVTAHGADILTE</sequence>